<dbReference type="GeneID" id="32591821"/>
<sequence length="111" mass="11994">MVQIQLGPEQPVDPNEDGLGRSTVGWHPGMTEDAAWESGRGIWRLNAGRALNHDEAQIVNPAGRVLAVATITGVSKHGERFALEGELLRGDERVGAPTPTPHRSRCSVAYF</sequence>
<evidence type="ECO:0000313" key="3">
    <source>
        <dbReference type="Proteomes" id="UP000249616"/>
    </source>
</evidence>
<reference evidence="3" key="1">
    <citation type="submission" date="2018-06" db="EMBL/GenBank/DDBJ databases">
        <authorList>
            <person name="Li K."/>
        </authorList>
    </citation>
    <scope>NUCLEOTIDE SEQUENCE [LARGE SCALE GENOMIC DNA]</scope>
    <source>
        <strain evidence="3">ZFG47</strain>
        <plasmid evidence="3">unnamed1</plasmid>
    </source>
</reference>
<dbReference type="KEGG" id="scad:DN051_42700"/>
<name>A0A2Z4JDT6_9ACTN</name>
<dbReference type="EMBL" id="CP030074">
    <property type="protein sequence ID" value="AWW43289.1"/>
    <property type="molecule type" value="Genomic_DNA"/>
</dbReference>
<organism evidence="2 3">
    <name type="scientific">Streptomyces cadmiisoli</name>
    <dbReference type="NCBI Taxonomy" id="2184053"/>
    <lineage>
        <taxon>Bacteria</taxon>
        <taxon>Bacillati</taxon>
        <taxon>Actinomycetota</taxon>
        <taxon>Actinomycetes</taxon>
        <taxon>Kitasatosporales</taxon>
        <taxon>Streptomycetaceae</taxon>
        <taxon>Streptomyces</taxon>
        <taxon>Streptomyces aurantiacus group</taxon>
    </lineage>
</organism>
<keyword evidence="3" id="KW-1185">Reference proteome</keyword>
<proteinExistence type="predicted"/>
<geneLocation type="plasmid" evidence="2 3">
    <name>unnamed1</name>
</geneLocation>
<protein>
    <submittedName>
        <fullName evidence="2">Uncharacterized protein</fullName>
    </submittedName>
</protein>
<evidence type="ECO:0000313" key="2">
    <source>
        <dbReference type="EMBL" id="AWW43289.1"/>
    </source>
</evidence>
<dbReference type="AlphaFoldDB" id="A0A2Z4JDT6"/>
<dbReference type="RefSeq" id="WP_053763528.1">
    <property type="nucleotide sequence ID" value="NZ_CBDRHE010000020.1"/>
</dbReference>
<keyword evidence="2" id="KW-0614">Plasmid</keyword>
<dbReference type="Proteomes" id="UP000249616">
    <property type="component" value="Plasmid unnamed1"/>
</dbReference>
<evidence type="ECO:0000256" key="1">
    <source>
        <dbReference type="SAM" id="MobiDB-lite"/>
    </source>
</evidence>
<feature type="region of interest" description="Disordered" evidence="1">
    <location>
        <begin position="1"/>
        <end position="29"/>
    </location>
</feature>
<gene>
    <name evidence="2" type="ORF">DN051_42700</name>
</gene>
<accession>A0A2Z4JDT6</accession>